<dbReference type="GO" id="GO:0008237">
    <property type="term" value="F:metallopeptidase activity"/>
    <property type="evidence" value="ECO:0007669"/>
    <property type="project" value="UniProtKB-KW"/>
</dbReference>
<dbReference type="EMBL" id="PNXQ01000001">
    <property type="protein sequence ID" value="TKH46721.1"/>
    <property type="molecule type" value="Genomic_DNA"/>
</dbReference>
<feature type="binding site" evidence="9">
    <location>
        <position position="168"/>
    </location>
    <ligand>
        <name>Zn(2+)</name>
        <dbReference type="ChEBI" id="CHEBI:29105"/>
        <note>catalytic</note>
    </ligand>
</feature>
<keyword evidence="4 9" id="KW-0378">Hydrolase</keyword>
<evidence type="ECO:0000313" key="12">
    <source>
        <dbReference type="EMBL" id="TKH46721.1"/>
    </source>
</evidence>
<name>A0A4V5SQN7_9BACL</name>
<keyword evidence="8 10" id="KW-0961">Cell wall biogenesis/degradation</keyword>
<dbReference type="InterPro" id="IPR000755">
    <property type="entry name" value="A_A_dipeptidase"/>
</dbReference>
<keyword evidence="2 9" id="KW-0645">Protease</keyword>
<sequence>MLKKSLRKIGIALITYAFLLNAGPFFTVAAGASDGTTDISTTQNLTIEKKNKLPKGFVYLDEVIPAAQYEIRYHSENNFVGRRIDGYKGPFAIMTHTGAAALKGVSDDLEARGYLLKVYDAYRPQKAVNHFVRWSQDSGDLKMKQQYYPKLDKRNLFKLGFIARKSGHSRGSTVDLTLVDIKTGKNVDMGSPFDFFGDISYYNTKLISKTQQANRKILRDAMVKRGFKPYSKEWWHFTLMKEPYAKTYFNFDVE</sequence>
<evidence type="ECO:0000256" key="4">
    <source>
        <dbReference type="ARBA" id="ARBA00022801"/>
    </source>
</evidence>
<evidence type="ECO:0000256" key="1">
    <source>
        <dbReference type="ARBA" id="ARBA00001362"/>
    </source>
</evidence>
<dbReference type="GO" id="GO:0008270">
    <property type="term" value="F:zinc ion binding"/>
    <property type="evidence" value="ECO:0007669"/>
    <property type="project" value="UniProtKB-UniRule"/>
</dbReference>
<comment type="caution">
    <text evidence="12">The sequence shown here is derived from an EMBL/GenBank/DDBJ whole genome shotgun (WGS) entry which is preliminary data.</text>
</comment>
<evidence type="ECO:0000256" key="11">
    <source>
        <dbReference type="SAM" id="SignalP"/>
    </source>
</evidence>
<evidence type="ECO:0000256" key="8">
    <source>
        <dbReference type="ARBA" id="ARBA00023316"/>
    </source>
</evidence>
<keyword evidence="3 9" id="KW-0479">Metal-binding</keyword>
<keyword evidence="6 9" id="KW-0224">Dipeptidase</keyword>
<evidence type="ECO:0000256" key="10">
    <source>
        <dbReference type="PIRNR" id="PIRNR026671"/>
    </source>
</evidence>
<feature type="signal peptide" evidence="11">
    <location>
        <begin position="1"/>
        <end position="22"/>
    </location>
</feature>
<keyword evidence="5 9" id="KW-0862">Zinc</keyword>
<comment type="function">
    <text evidence="9 10">Catalyzes hydrolysis of the D-alanyl-D-alanine dipeptide.</text>
</comment>
<feature type="binding site" evidence="9">
    <location>
        <position position="236"/>
    </location>
    <ligand>
        <name>Zn(2+)</name>
        <dbReference type="ChEBI" id="CHEBI:29105"/>
        <note>catalytic</note>
    </ligand>
</feature>
<feature type="chain" id="PRO_5038904002" description="D-alanyl-D-alanine dipeptidase" evidence="11">
    <location>
        <begin position="23"/>
        <end position="254"/>
    </location>
</feature>
<dbReference type="Gene3D" id="3.30.1380.10">
    <property type="match status" value="1"/>
</dbReference>
<feature type="active site" description="Proton donor/acceptor" evidence="9">
    <location>
        <position position="233"/>
    </location>
</feature>
<dbReference type="GO" id="GO:0160237">
    <property type="term" value="F:D-Ala-D-Ala dipeptidase activity"/>
    <property type="evidence" value="ECO:0007669"/>
    <property type="project" value="UniProtKB-EC"/>
</dbReference>
<dbReference type="PANTHER" id="PTHR43126">
    <property type="entry name" value="D-ALANYL-D-ALANINE DIPEPTIDASE"/>
    <property type="match status" value="1"/>
</dbReference>
<dbReference type="GO" id="GO:0006508">
    <property type="term" value="P:proteolysis"/>
    <property type="evidence" value="ECO:0007669"/>
    <property type="project" value="UniProtKB-KW"/>
</dbReference>
<proteinExistence type="inferred from homology"/>
<protein>
    <recommendedName>
        <fullName evidence="9 10">D-alanyl-D-alanine dipeptidase</fullName>
        <shortName evidence="9 10">D-Ala-D-Ala dipeptidase</shortName>
        <ecNumber evidence="9 10">3.4.13.22</ecNumber>
    </recommendedName>
</protein>
<dbReference type="CDD" id="cd14817">
    <property type="entry name" value="D-Ala-D-Ala_dipeptidase_VanX"/>
    <property type="match status" value="1"/>
</dbReference>
<dbReference type="Pfam" id="PF01427">
    <property type="entry name" value="Peptidase_M15"/>
    <property type="match status" value="1"/>
</dbReference>
<evidence type="ECO:0000313" key="13">
    <source>
        <dbReference type="Proteomes" id="UP000308114"/>
    </source>
</evidence>
<evidence type="ECO:0000256" key="5">
    <source>
        <dbReference type="ARBA" id="ARBA00022833"/>
    </source>
</evidence>
<dbReference type="PIRSF" id="PIRSF026671">
    <property type="entry name" value="AA_dipeptidase"/>
    <property type="match status" value="1"/>
</dbReference>
<dbReference type="PANTHER" id="PTHR43126:SF1">
    <property type="entry name" value="D-ALANYL-D-ALANINE DIPEPTIDASE"/>
    <property type="match status" value="1"/>
</dbReference>
<dbReference type="Proteomes" id="UP000308114">
    <property type="component" value="Unassembled WGS sequence"/>
</dbReference>
<dbReference type="GO" id="GO:0071555">
    <property type="term" value="P:cell wall organization"/>
    <property type="evidence" value="ECO:0007669"/>
    <property type="project" value="UniProtKB-KW"/>
</dbReference>
<evidence type="ECO:0000256" key="2">
    <source>
        <dbReference type="ARBA" id="ARBA00022670"/>
    </source>
</evidence>
<evidence type="ECO:0000256" key="6">
    <source>
        <dbReference type="ARBA" id="ARBA00022997"/>
    </source>
</evidence>
<dbReference type="AlphaFoldDB" id="A0A4V5SQN7"/>
<reference evidence="12 13" key="1">
    <citation type="submission" date="2018-01" db="EMBL/GenBank/DDBJ databases">
        <title>Bacillales members from the olive rhizosphere are effective biological control agents against Verticillium dahliae.</title>
        <authorList>
            <person name="Gomez-Lama C."/>
            <person name="Legarda G."/>
            <person name="Ruano-Rosa D."/>
            <person name="Pizarro-Tobias P."/>
            <person name="Valverde-Corredor A."/>
            <person name="Niqui J.L."/>
            <person name="Trivino J.C."/>
            <person name="Roca A."/>
            <person name="Mercado-Blanco J."/>
        </authorList>
    </citation>
    <scope>NUCLEOTIDE SEQUENCE [LARGE SCALE GENOMIC DNA]</scope>
    <source>
        <strain evidence="12 13">PIC167</strain>
    </source>
</reference>
<dbReference type="RefSeq" id="WP_137060070.1">
    <property type="nucleotide sequence ID" value="NZ_PNXQ01000001.1"/>
</dbReference>
<dbReference type="EC" id="3.4.13.22" evidence="9 10"/>
<feature type="binding site" evidence="9">
    <location>
        <position position="175"/>
    </location>
    <ligand>
        <name>Zn(2+)</name>
        <dbReference type="ChEBI" id="CHEBI:29105"/>
        <note>catalytic</note>
    </ligand>
</feature>
<evidence type="ECO:0000256" key="3">
    <source>
        <dbReference type="ARBA" id="ARBA00022723"/>
    </source>
</evidence>
<evidence type="ECO:0000256" key="7">
    <source>
        <dbReference type="ARBA" id="ARBA00023049"/>
    </source>
</evidence>
<organism evidence="12 13">
    <name type="scientific">Paenibacillus terrae</name>
    <dbReference type="NCBI Taxonomy" id="159743"/>
    <lineage>
        <taxon>Bacteria</taxon>
        <taxon>Bacillati</taxon>
        <taxon>Bacillota</taxon>
        <taxon>Bacilli</taxon>
        <taxon>Bacillales</taxon>
        <taxon>Paenibacillaceae</taxon>
        <taxon>Paenibacillus</taxon>
    </lineage>
</organism>
<dbReference type="HAMAP" id="MF_01924">
    <property type="entry name" value="A_A_dipeptidase"/>
    <property type="match status" value="1"/>
</dbReference>
<dbReference type="InterPro" id="IPR009045">
    <property type="entry name" value="Zn_M74/Hedgehog-like"/>
</dbReference>
<keyword evidence="7 9" id="KW-0482">Metalloprotease</keyword>
<comment type="similarity">
    <text evidence="9 10">Belongs to the peptidase M15D family.</text>
</comment>
<feature type="site" description="Transition state stabilizer" evidence="9">
    <location>
        <position position="123"/>
    </location>
</feature>
<accession>A0A4V5SQN7</accession>
<keyword evidence="11" id="KW-0732">Signal</keyword>
<gene>
    <name evidence="12" type="ORF">C1I60_00810</name>
</gene>
<comment type="catalytic activity">
    <reaction evidence="1 9 10">
        <text>D-alanyl-D-alanine + H2O = 2 D-alanine</text>
        <dbReference type="Rhea" id="RHEA:20661"/>
        <dbReference type="ChEBI" id="CHEBI:15377"/>
        <dbReference type="ChEBI" id="CHEBI:57416"/>
        <dbReference type="ChEBI" id="CHEBI:57822"/>
        <dbReference type="EC" id="3.4.13.22"/>
    </reaction>
</comment>
<dbReference type="SUPFAM" id="SSF55166">
    <property type="entry name" value="Hedgehog/DD-peptidase"/>
    <property type="match status" value="1"/>
</dbReference>
<evidence type="ECO:0000256" key="9">
    <source>
        <dbReference type="HAMAP-Rule" id="MF_01924"/>
    </source>
</evidence>
<comment type="cofactor">
    <cofactor evidence="9">
        <name>Zn(2+)</name>
        <dbReference type="ChEBI" id="CHEBI:29105"/>
    </cofactor>
    <text evidence="9">Binds 1 zinc ion per subunit.</text>
</comment>